<reference evidence="12 15" key="1">
    <citation type="submission" date="2014-07" db="EMBL/GenBank/DDBJ databases">
        <title>Porphyromonadaceae bacterium OUH 308042 = ATCC BAA-2681 = DSM 28342 draft genome.</title>
        <authorList>
            <person name="Sydenham T.V."/>
            <person name="Hasman H."/>
            <person name="Justensen U.S."/>
        </authorList>
    </citation>
    <scope>NUCLEOTIDE SEQUENCE [LARGE SCALE GENOMIC DNA]</scope>
    <source>
        <strain evidence="12 15">OUH 308042</strain>
    </source>
</reference>
<name>A0A0C3RD14_9PORP</name>
<reference evidence="13 14" key="2">
    <citation type="submission" date="2014-07" db="EMBL/GenBank/DDBJ databases">
        <title>Porphyromonadaceae bacterium OUH 334697 = ATCC BAA-2682 = DSM 28341 draft genome.</title>
        <authorList>
            <person name="Sydenham T.V."/>
            <person name="Hasman H."/>
            <person name="Justesen U.S."/>
        </authorList>
    </citation>
    <scope>NUCLEOTIDE SEQUENCE [LARGE SCALE GENOMIC DNA]</scope>
    <source>
        <strain evidence="13 14">OUH 334697</strain>
    </source>
</reference>
<evidence type="ECO:0000313" key="14">
    <source>
        <dbReference type="Proteomes" id="UP000031937"/>
    </source>
</evidence>
<evidence type="ECO:0000256" key="6">
    <source>
        <dbReference type="ARBA" id="ARBA00022692"/>
    </source>
</evidence>
<dbReference type="PANTHER" id="PTHR33446:SF2">
    <property type="entry name" value="PROTEIN TONB"/>
    <property type="match status" value="1"/>
</dbReference>
<comment type="caution">
    <text evidence="12">The sequence shown here is derived from an EMBL/GenBank/DDBJ whole genome shotgun (WGS) entry which is preliminary data.</text>
</comment>
<protein>
    <submittedName>
        <fullName evidence="12">Energy transducer TonB</fullName>
    </submittedName>
</protein>
<keyword evidence="9 10" id="KW-0472">Membrane</keyword>
<dbReference type="FunFam" id="3.30.1150.10:FF:000002">
    <property type="entry name" value="Energy transducer TonB"/>
    <property type="match status" value="1"/>
</dbReference>
<evidence type="ECO:0000256" key="10">
    <source>
        <dbReference type="SAM" id="Phobius"/>
    </source>
</evidence>
<dbReference type="GO" id="GO:0055085">
    <property type="term" value="P:transmembrane transport"/>
    <property type="evidence" value="ECO:0007669"/>
    <property type="project" value="InterPro"/>
</dbReference>
<accession>A0A0C3RD14</accession>
<evidence type="ECO:0000313" key="13">
    <source>
        <dbReference type="EMBL" id="KIO47304.1"/>
    </source>
</evidence>
<dbReference type="GO" id="GO:0031992">
    <property type="term" value="F:energy transducer activity"/>
    <property type="evidence" value="ECO:0007669"/>
    <property type="project" value="TreeGrafter"/>
</dbReference>
<keyword evidence="3" id="KW-0813">Transport</keyword>
<dbReference type="Gene3D" id="3.30.1150.10">
    <property type="match status" value="1"/>
</dbReference>
<evidence type="ECO:0000313" key="15">
    <source>
        <dbReference type="Proteomes" id="UP000031980"/>
    </source>
</evidence>
<dbReference type="Pfam" id="PF03544">
    <property type="entry name" value="TonB_C"/>
    <property type="match status" value="1"/>
</dbReference>
<dbReference type="AlphaFoldDB" id="A0A0C3RD14"/>
<feature type="domain" description="TonB C-terminal" evidence="11">
    <location>
        <begin position="183"/>
        <end position="274"/>
    </location>
</feature>
<proteinExistence type="inferred from homology"/>
<evidence type="ECO:0000256" key="5">
    <source>
        <dbReference type="ARBA" id="ARBA00022519"/>
    </source>
</evidence>
<dbReference type="EMBL" id="JPIT01000007">
    <property type="protein sequence ID" value="KIO47304.1"/>
    <property type="molecule type" value="Genomic_DNA"/>
</dbReference>
<dbReference type="OrthoDB" id="9814002at2"/>
<dbReference type="GO" id="GO:0098797">
    <property type="term" value="C:plasma membrane protein complex"/>
    <property type="evidence" value="ECO:0007669"/>
    <property type="project" value="TreeGrafter"/>
</dbReference>
<keyword evidence="15" id="KW-1185">Reference proteome</keyword>
<keyword evidence="6 10" id="KW-0812">Transmembrane</keyword>
<gene>
    <name evidence="12" type="ORF">BA92_11675</name>
    <name evidence="13" type="ORF">IE90_01575</name>
</gene>
<evidence type="ECO:0000256" key="9">
    <source>
        <dbReference type="ARBA" id="ARBA00023136"/>
    </source>
</evidence>
<organism evidence="12 15">
    <name type="scientific">Sanguibacteroides justesenii</name>
    <dbReference type="NCBI Taxonomy" id="1547597"/>
    <lineage>
        <taxon>Bacteria</taxon>
        <taxon>Pseudomonadati</taxon>
        <taxon>Bacteroidota</taxon>
        <taxon>Bacteroidia</taxon>
        <taxon>Bacteroidales</taxon>
        <taxon>Porphyromonadaceae</taxon>
        <taxon>Sanguibacteroides</taxon>
    </lineage>
</organism>
<dbReference type="EMBL" id="JPIU01000040">
    <property type="protein sequence ID" value="KIO44036.1"/>
    <property type="molecule type" value="Genomic_DNA"/>
</dbReference>
<evidence type="ECO:0000256" key="4">
    <source>
        <dbReference type="ARBA" id="ARBA00022475"/>
    </source>
</evidence>
<keyword evidence="5" id="KW-0997">Cell inner membrane</keyword>
<dbReference type="PANTHER" id="PTHR33446">
    <property type="entry name" value="PROTEIN TONB-RELATED"/>
    <property type="match status" value="1"/>
</dbReference>
<dbReference type="Proteomes" id="UP000031937">
    <property type="component" value="Unassembled WGS sequence"/>
</dbReference>
<dbReference type="GO" id="GO:0015031">
    <property type="term" value="P:protein transport"/>
    <property type="evidence" value="ECO:0007669"/>
    <property type="project" value="UniProtKB-KW"/>
</dbReference>
<evidence type="ECO:0000313" key="12">
    <source>
        <dbReference type="EMBL" id="KIO44036.1"/>
    </source>
</evidence>
<comment type="similarity">
    <text evidence="2">Belongs to the TonB family.</text>
</comment>
<dbReference type="NCBIfam" id="TIGR01352">
    <property type="entry name" value="tonB_Cterm"/>
    <property type="match status" value="1"/>
</dbReference>
<dbReference type="SUPFAM" id="SSF74653">
    <property type="entry name" value="TolA/TonB C-terminal domain"/>
    <property type="match status" value="1"/>
</dbReference>
<comment type="subcellular location">
    <subcellularLocation>
        <location evidence="1">Cell inner membrane</location>
        <topology evidence="1">Single-pass membrane protein</topology>
        <orientation evidence="1">Periplasmic side</orientation>
    </subcellularLocation>
</comment>
<keyword evidence="7" id="KW-0653">Protein transport</keyword>
<evidence type="ECO:0000256" key="2">
    <source>
        <dbReference type="ARBA" id="ARBA00006555"/>
    </source>
</evidence>
<feature type="transmembrane region" description="Helical" evidence="10">
    <location>
        <begin position="38"/>
        <end position="61"/>
    </location>
</feature>
<dbReference type="PROSITE" id="PS52015">
    <property type="entry name" value="TONB_CTD"/>
    <property type="match status" value="1"/>
</dbReference>
<dbReference type="Proteomes" id="UP000031980">
    <property type="component" value="Unassembled WGS sequence"/>
</dbReference>
<keyword evidence="8 10" id="KW-1133">Transmembrane helix</keyword>
<evidence type="ECO:0000256" key="1">
    <source>
        <dbReference type="ARBA" id="ARBA00004383"/>
    </source>
</evidence>
<evidence type="ECO:0000256" key="8">
    <source>
        <dbReference type="ARBA" id="ARBA00022989"/>
    </source>
</evidence>
<evidence type="ECO:0000259" key="11">
    <source>
        <dbReference type="PROSITE" id="PS52015"/>
    </source>
</evidence>
<keyword evidence="4" id="KW-1003">Cell membrane</keyword>
<sequence>MAKDLDVTCGEWCDLIFEGKNKEYGAYVLRKSSSRRHITAYLIIIGLIVLFMVLPIFIRFLTPVKAQEKMVTVTELSNLKMELPEVKEENKVVAVNVPPPPTLKSTIKFTAPVIKKDEEVREEDELKTQEEVTQAKMAISIADVKGNDEESGKDIADLEDHKLVVNDEDAVFQVVEQSPTFPGGMKALLKWLGKEIHYPPVAEEMGISGKVIVQFVIGKDGSVRDVEVLRSVDADLDKEAIRVVKKMPKWIPGKQQGVPVSVRFTLPITFKIQR</sequence>
<evidence type="ECO:0000256" key="7">
    <source>
        <dbReference type="ARBA" id="ARBA00022927"/>
    </source>
</evidence>
<dbReference type="InterPro" id="IPR051045">
    <property type="entry name" value="TonB-dependent_transducer"/>
</dbReference>
<dbReference type="InterPro" id="IPR037682">
    <property type="entry name" value="TonB_C"/>
</dbReference>
<dbReference type="RefSeq" id="WP_041502124.1">
    <property type="nucleotide sequence ID" value="NZ_JPIT01000007.1"/>
</dbReference>
<dbReference type="InterPro" id="IPR006260">
    <property type="entry name" value="TonB/TolA_C"/>
</dbReference>
<evidence type="ECO:0000256" key="3">
    <source>
        <dbReference type="ARBA" id="ARBA00022448"/>
    </source>
</evidence>